<proteinExistence type="predicted"/>
<gene>
    <name evidence="2" type="ORF">Cvel_23118</name>
</gene>
<name>A0A0G4GRU6_9ALVE</name>
<organism evidence="2">
    <name type="scientific">Chromera velia CCMP2878</name>
    <dbReference type="NCBI Taxonomy" id="1169474"/>
    <lineage>
        <taxon>Eukaryota</taxon>
        <taxon>Sar</taxon>
        <taxon>Alveolata</taxon>
        <taxon>Colpodellida</taxon>
        <taxon>Chromeraceae</taxon>
        <taxon>Chromera</taxon>
    </lineage>
</organism>
<evidence type="ECO:0000256" key="1">
    <source>
        <dbReference type="SAM" id="SignalP"/>
    </source>
</evidence>
<reference evidence="2" key="1">
    <citation type="submission" date="2014-11" db="EMBL/GenBank/DDBJ databases">
        <authorList>
            <person name="Otto D Thomas"/>
            <person name="Naeem Raeece"/>
        </authorList>
    </citation>
    <scope>NUCLEOTIDE SEQUENCE</scope>
</reference>
<accession>A0A0G4GRU6</accession>
<protein>
    <recommendedName>
        <fullName evidence="3">Secreted protein</fullName>
    </recommendedName>
</protein>
<sequence length="94" mass="10596">MKSRRWSFFFFFAHSAFIVTTTTTTRTYTVTSCVATATSTATFIGRVPPKRVGTDEEDLESCRELRPPSLEGWCKRRLPKGSGPMKKIWSLVGS</sequence>
<dbReference type="AlphaFoldDB" id="A0A0G4GRU6"/>
<feature type="chain" id="PRO_5005190896" description="Secreted protein" evidence="1">
    <location>
        <begin position="25"/>
        <end position="94"/>
    </location>
</feature>
<dbReference type="VEuPathDB" id="CryptoDB:Cvel_23118"/>
<evidence type="ECO:0008006" key="3">
    <source>
        <dbReference type="Google" id="ProtNLM"/>
    </source>
</evidence>
<feature type="signal peptide" evidence="1">
    <location>
        <begin position="1"/>
        <end position="24"/>
    </location>
</feature>
<keyword evidence="1" id="KW-0732">Signal</keyword>
<evidence type="ECO:0000313" key="2">
    <source>
        <dbReference type="EMBL" id="CEM33337.1"/>
    </source>
</evidence>
<dbReference type="EMBL" id="CDMZ01001489">
    <property type="protein sequence ID" value="CEM33337.1"/>
    <property type="molecule type" value="Genomic_DNA"/>
</dbReference>